<evidence type="ECO:0000256" key="1">
    <source>
        <dbReference type="SAM" id="SignalP"/>
    </source>
</evidence>
<feature type="chain" id="PRO_5045049033" evidence="1">
    <location>
        <begin position="31"/>
        <end position="310"/>
    </location>
</feature>
<gene>
    <name evidence="3" type="ORF">J6595_01135</name>
</gene>
<dbReference type="PROSITE" id="PS51318">
    <property type="entry name" value="TAT"/>
    <property type="match status" value="1"/>
</dbReference>
<dbReference type="EMBL" id="JAGJCF010000001">
    <property type="protein sequence ID" value="MBP0614193.1"/>
    <property type="molecule type" value="Genomic_DNA"/>
</dbReference>
<dbReference type="Gene3D" id="3.20.20.100">
    <property type="entry name" value="NADP-dependent oxidoreductase domain"/>
    <property type="match status" value="1"/>
</dbReference>
<keyword evidence="1" id="KW-0732">Signal</keyword>
<dbReference type="PANTHER" id="PTHR43312:SF1">
    <property type="entry name" value="NADP-DEPENDENT OXIDOREDUCTASE DOMAIN-CONTAINING PROTEIN"/>
    <property type="match status" value="1"/>
</dbReference>
<evidence type="ECO:0000259" key="2">
    <source>
        <dbReference type="Pfam" id="PF00248"/>
    </source>
</evidence>
<dbReference type="InterPro" id="IPR036812">
    <property type="entry name" value="NAD(P)_OxRdtase_dom_sf"/>
</dbReference>
<comment type="caution">
    <text evidence="3">The sequence shown here is derived from an EMBL/GenBank/DDBJ whole genome shotgun (WGS) entry which is preliminary data.</text>
</comment>
<evidence type="ECO:0000313" key="4">
    <source>
        <dbReference type="Proteomes" id="UP000678276"/>
    </source>
</evidence>
<dbReference type="InterPro" id="IPR053135">
    <property type="entry name" value="AKR2_Oxidoreductase"/>
</dbReference>
<dbReference type="Pfam" id="PF00248">
    <property type="entry name" value="Aldo_ket_red"/>
    <property type="match status" value="1"/>
</dbReference>
<name>A0ABS4BBR1_9HYPH</name>
<keyword evidence="4" id="KW-1185">Reference proteome</keyword>
<dbReference type="SUPFAM" id="SSF51430">
    <property type="entry name" value="NAD(P)-linked oxidoreductase"/>
    <property type="match status" value="1"/>
</dbReference>
<accession>A0ABS4BBR1</accession>
<dbReference type="RefSeq" id="WP_209592611.1">
    <property type="nucleotide sequence ID" value="NZ_JAGJCF010000001.1"/>
</dbReference>
<dbReference type="InterPro" id="IPR023210">
    <property type="entry name" value="NADP_OxRdtase_dom"/>
</dbReference>
<protein>
    <submittedName>
        <fullName evidence="3">Aldo/keto reductase</fullName>
    </submittedName>
</protein>
<dbReference type="InterPro" id="IPR006311">
    <property type="entry name" value="TAT_signal"/>
</dbReference>
<dbReference type="PANTHER" id="PTHR43312">
    <property type="entry name" value="D-THREO-ALDOSE 1-DEHYDROGENASE"/>
    <property type="match status" value="1"/>
</dbReference>
<dbReference type="Proteomes" id="UP000678276">
    <property type="component" value="Unassembled WGS sequence"/>
</dbReference>
<dbReference type="CDD" id="cd19095">
    <property type="entry name" value="AKR_PA4992-like"/>
    <property type="match status" value="1"/>
</dbReference>
<feature type="signal peptide" evidence="1">
    <location>
        <begin position="1"/>
        <end position="30"/>
    </location>
</feature>
<organism evidence="3 4">
    <name type="scientific">Jiella mangrovi</name>
    <dbReference type="NCBI Taxonomy" id="2821407"/>
    <lineage>
        <taxon>Bacteria</taxon>
        <taxon>Pseudomonadati</taxon>
        <taxon>Pseudomonadota</taxon>
        <taxon>Alphaproteobacteria</taxon>
        <taxon>Hyphomicrobiales</taxon>
        <taxon>Aurantimonadaceae</taxon>
        <taxon>Jiella</taxon>
    </lineage>
</organism>
<proteinExistence type="predicted"/>
<feature type="domain" description="NADP-dependent oxidoreductase" evidence="2">
    <location>
        <begin position="52"/>
        <end position="301"/>
    </location>
</feature>
<reference evidence="3 4" key="1">
    <citation type="submission" date="2021-04" db="EMBL/GenBank/DDBJ databases">
        <title>Whole genome sequence of Jiella sp. KSK16Y-1.</title>
        <authorList>
            <person name="Tuo L."/>
        </authorList>
    </citation>
    <scope>NUCLEOTIDE SEQUENCE [LARGE SCALE GENOMIC DNA]</scope>
    <source>
        <strain evidence="3 4">KSK16Y-1</strain>
    </source>
</reference>
<sequence>MANDTPFPRRTLLKGSAAIALSSLGLPAFAQAPVSSVLKKTVPSSGVELPVVGMGTWITFNVGNNREALAECTAVMKAFFASGGQMIDSSPMYGSSQATVGYGLEQLGKPEGLFPADKVWTSDVSEGAGQIEATRDHWGVDRFGVMQVHNLLGWEGHLDTLQAMKEEGRIGHIGITTSHGRRHGEVAAIMESRPIDFVQLTYNIADREPEERLLPLAKERGIAVIANRPFRRGGLISATQGQPLPGFATEIGAETWPKFLLKFIVSHPSLTVAIPATRSVAHVEENMAAARGPMPDEAMRRKMAAHFDSL</sequence>
<evidence type="ECO:0000313" key="3">
    <source>
        <dbReference type="EMBL" id="MBP0614193.1"/>
    </source>
</evidence>